<dbReference type="InterPro" id="IPR052026">
    <property type="entry name" value="ExeA_AAA_ATPase_DNA-bind"/>
</dbReference>
<sequence>MIPQANDALATEPAVRGRTPVLILDEAHLLGHDQLESVRMLTNHEMESSSPFACLLIGQPTLRRKIKLGVLAALDQRIAVRYHMNGMARQETVDYLRHHLALAGRTDPLFTEDAANLIHIASRGYPRTINNLAIQALLAAFIVDKTIVDETAARAAVNEVITAE</sequence>
<name>A0A1H6EE73_9ACTN</name>
<gene>
    <name evidence="2" type="ORF">SAMN05444920_109286</name>
</gene>
<dbReference type="AlphaFoldDB" id="A0A1H6EE73"/>
<reference evidence="2 3" key="1">
    <citation type="submission" date="2016-10" db="EMBL/GenBank/DDBJ databases">
        <authorList>
            <person name="de Groot N.N."/>
        </authorList>
    </citation>
    <scope>NUCLEOTIDE SEQUENCE [LARGE SCALE GENOMIC DNA]</scope>
    <source>
        <strain evidence="2 3">CGMCC 4.7037</strain>
    </source>
</reference>
<protein>
    <submittedName>
        <fullName evidence="2">AAA domain-containing protein</fullName>
    </submittedName>
</protein>
<evidence type="ECO:0000313" key="2">
    <source>
        <dbReference type="EMBL" id="SEG96117.1"/>
    </source>
</evidence>
<dbReference type="InterPro" id="IPR027417">
    <property type="entry name" value="P-loop_NTPase"/>
</dbReference>
<keyword evidence="3" id="KW-1185">Reference proteome</keyword>
<evidence type="ECO:0000313" key="3">
    <source>
        <dbReference type="Proteomes" id="UP000236732"/>
    </source>
</evidence>
<organism evidence="2 3">
    <name type="scientific">Nonomuraea solani</name>
    <dbReference type="NCBI Taxonomy" id="1144553"/>
    <lineage>
        <taxon>Bacteria</taxon>
        <taxon>Bacillati</taxon>
        <taxon>Actinomycetota</taxon>
        <taxon>Actinomycetes</taxon>
        <taxon>Streptosporangiales</taxon>
        <taxon>Streptosporangiaceae</taxon>
        <taxon>Nonomuraea</taxon>
    </lineage>
</organism>
<feature type="domain" description="ORC1/DEAH AAA+ ATPase" evidence="1">
    <location>
        <begin position="12"/>
        <end position="65"/>
    </location>
</feature>
<dbReference type="GO" id="GO:0016887">
    <property type="term" value="F:ATP hydrolysis activity"/>
    <property type="evidence" value="ECO:0007669"/>
    <property type="project" value="InterPro"/>
</dbReference>
<dbReference type="PANTHER" id="PTHR35894">
    <property type="entry name" value="GENERAL SECRETION PATHWAY PROTEIN A-RELATED"/>
    <property type="match status" value="1"/>
</dbReference>
<evidence type="ECO:0000259" key="1">
    <source>
        <dbReference type="Pfam" id="PF13401"/>
    </source>
</evidence>
<proteinExistence type="predicted"/>
<dbReference type="SUPFAM" id="SSF52540">
    <property type="entry name" value="P-loop containing nucleoside triphosphate hydrolases"/>
    <property type="match status" value="1"/>
</dbReference>
<dbReference type="Pfam" id="PF13401">
    <property type="entry name" value="AAA_22"/>
    <property type="match status" value="1"/>
</dbReference>
<accession>A0A1H6EE73</accession>
<dbReference type="EMBL" id="FNVT01000009">
    <property type="protein sequence ID" value="SEG96117.1"/>
    <property type="molecule type" value="Genomic_DNA"/>
</dbReference>
<dbReference type="InterPro" id="IPR049945">
    <property type="entry name" value="AAA_22"/>
</dbReference>
<dbReference type="PANTHER" id="PTHR35894:SF1">
    <property type="entry name" value="PHOSPHORIBULOKINASE _ URIDINE KINASE FAMILY"/>
    <property type="match status" value="1"/>
</dbReference>
<dbReference type="Proteomes" id="UP000236732">
    <property type="component" value="Unassembled WGS sequence"/>
</dbReference>